<comment type="caution">
    <text evidence="1">The sequence shown here is derived from an EMBL/GenBank/DDBJ whole genome shotgun (WGS) entry which is preliminary data.</text>
</comment>
<keyword evidence="2" id="KW-1185">Reference proteome</keyword>
<gene>
    <name evidence="1" type="ORF">VNO77_00407</name>
</gene>
<name>A0AAN9MTX1_CANGL</name>
<sequence>MRSWAKTFTVYVVAPHQLPWRLVLKTSPLILCQGSPYLMPLPLEVCPNGINPLGAFVLDQAHGSRIVLIENFPSI</sequence>
<protein>
    <submittedName>
        <fullName evidence="1">Uncharacterized protein</fullName>
    </submittedName>
</protein>
<proteinExistence type="predicted"/>
<accession>A0AAN9MTX1</accession>
<dbReference type="Proteomes" id="UP001367508">
    <property type="component" value="Unassembled WGS sequence"/>
</dbReference>
<evidence type="ECO:0000313" key="1">
    <source>
        <dbReference type="EMBL" id="KAK7358479.1"/>
    </source>
</evidence>
<dbReference type="EMBL" id="JAYMYQ010000001">
    <property type="protein sequence ID" value="KAK7358479.1"/>
    <property type="molecule type" value="Genomic_DNA"/>
</dbReference>
<reference evidence="1 2" key="1">
    <citation type="submission" date="2024-01" db="EMBL/GenBank/DDBJ databases">
        <title>The genomes of 5 underutilized Papilionoideae crops provide insights into root nodulation and disease resistanc.</title>
        <authorList>
            <person name="Jiang F."/>
        </authorList>
    </citation>
    <scope>NUCLEOTIDE SEQUENCE [LARGE SCALE GENOMIC DNA]</scope>
    <source>
        <strain evidence="1">LVBAO_FW01</strain>
        <tissue evidence="1">Leaves</tissue>
    </source>
</reference>
<dbReference type="AlphaFoldDB" id="A0AAN9MTX1"/>
<organism evidence="1 2">
    <name type="scientific">Canavalia gladiata</name>
    <name type="common">Sword bean</name>
    <name type="synonym">Dolichos gladiatus</name>
    <dbReference type="NCBI Taxonomy" id="3824"/>
    <lineage>
        <taxon>Eukaryota</taxon>
        <taxon>Viridiplantae</taxon>
        <taxon>Streptophyta</taxon>
        <taxon>Embryophyta</taxon>
        <taxon>Tracheophyta</taxon>
        <taxon>Spermatophyta</taxon>
        <taxon>Magnoliopsida</taxon>
        <taxon>eudicotyledons</taxon>
        <taxon>Gunneridae</taxon>
        <taxon>Pentapetalae</taxon>
        <taxon>rosids</taxon>
        <taxon>fabids</taxon>
        <taxon>Fabales</taxon>
        <taxon>Fabaceae</taxon>
        <taxon>Papilionoideae</taxon>
        <taxon>50 kb inversion clade</taxon>
        <taxon>NPAAA clade</taxon>
        <taxon>indigoferoid/millettioid clade</taxon>
        <taxon>Phaseoleae</taxon>
        <taxon>Canavalia</taxon>
    </lineage>
</organism>
<evidence type="ECO:0000313" key="2">
    <source>
        <dbReference type="Proteomes" id="UP001367508"/>
    </source>
</evidence>